<keyword evidence="1" id="KW-0472">Membrane</keyword>
<gene>
    <name evidence="3" type="ORF">K1I41_07950</name>
</gene>
<dbReference type="InterPro" id="IPR029044">
    <property type="entry name" value="Nucleotide-diphossugar_trans"/>
</dbReference>
<feature type="domain" description="Glycosyltransferase 2-like" evidence="2">
    <location>
        <begin position="34"/>
        <end position="124"/>
    </location>
</feature>
<dbReference type="Gene3D" id="3.90.550.10">
    <property type="entry name" value="Spore Coat Polysaccharide Biosynthesis Protein SpsA, Chain A"/>
    <property type="match status" value="1"/>
</dbReference>
<keyword evidence="4" id="KW-1185">Reference proteome</keyword>
<proteinExistence type="predicted"/>
<evidence type="ECO:0000256" key="1">
    <source>
        <dbReference type="SAM" id="Phobius"/>
    </source>
</evidence>
<dbReference type="SUPFAM" id="SSF53448">
    <property type="entry name" value="Nucleotide-diphospho-sugar transferases"/>
    <property type="match status" value="1"/>
</dbReference>
<keyword evidence="1" id="KW-0812">Transmembrane</keyword>
<feature type="transmembrane region" description="Helical" evidence="1">
    <location>
        <begin position="225"/>
        <end position="242"/>
    </location>
</feature>
<keyword evidence="1" id="KW-1133">Transmembrane helix</keyword>
<reference evidence="3 4" key="1">
    <citation type="submission" date="2021-07" db="EMBL/GenBank/DDBJ databases">
        <title>Flavobacterium WSW3-B6 sp.nov, isolated from seaweed.</title>
        <authorList>
            <person name="Muhammad N."/>
            <person name="Ho H."/>
            <person name="Lee Y.-J."/>
            <person name="Nguyen T."/>
            <person name="Ho J."/>
            <person name="Kim S.-G."/>
        </authorList>
    </citation>
    <scope>NUCLEOTIDE SEQUENCE [LARGE SCALE GENOMIC DNA]</scope>
    <source>
        <strain evidence="3 4">WSW3-B6</strain>
    </source>
</reference>
<name>A0ABX8V3R7_9FLAO</name>
<protein>
    <submittedName>
        <fullName evidence="3">Glycosyltransferase family 2 protein</fullName>
    </submittedName>
</protein>
<evidence type="ECO:0000313" key="3">
    <source>
        <dbReference type="EMBL" id="QYJ67488.1"/>
    </source>
</evidence>
<dbReference type="Pfam" id="PF00535">
    <property type="entry name" value="Glycos_transf_2"/>
    <property type="match status" value="1"/>
</dbReference>
<evidence type="ECO:0000259" key="2">
    <source>
        <dbReference type="Pfam" id="PF00535"/>
    </source>
</evidence>
<dbReference type="Proteomes" id="UP000825381">
    <property type="component" value="Chromosome"/>
</dbReference>
<dbReference type="InterPro" id="IPR001173">
    <property type="entry name" value="Glyco_trans_2-like"/>
</dbReference>
<sequence length="271" mass="30739">MITADSLTIAIATMFRENLIFLDAIIPKSILKSINVLIVNQTDSKRQLQSVYNNITVINTSERGLANSRNMAIANITTTYAILTDDDVIFRDDLLNSIDNGFKLFPDAAVVKFKAAKTDDIPFNEYSNSPIKNLSIFGIMNVSSIELVVNIKKLKQSKAFFDDNFGLGAIFGNGLEQAFLDNVRKKKLQIAYYPKFIVSHPDDCSGRDSGSDRYYFINGALSKKMFGSMSLLWTIVFLFFQVKQKNIKLRSVLHYYRIFRKGAQEYKKVTE</sequence>
<dbReference type="RefSeq" id="WP_220639833.1">
    <property type="nucleotide sequence ID" value="NZ_CP080429.1"/>
</dbReference>
<organism evidence="3 4">
    <name type="scientific">Flavobacterium litorale</name>
    <dbReference type="NCBI Taxonomy" id="2856519"/>
    <lineage>
        <taxon>Bacteria</taxon>
        <taxon>Pseudomonadati</taxon>
        <taxon>Bacteroidota</taxon>
        <taxon>Flavobacteriia</taxon>
        <taxon>Flavobacteriales</taxon>
        <taxon>Flavobacteriaceae</taxon>
        <taxon>Flavobacterium</taxon>
    </lineage>
</organism>
<evidence type="ECO:0000313" key="4">
    <source>
        <dbReference type="Proteomes" id="UP000825381"/>
    </source>
</evidence>
<dbReference type="CDD" id="cd00761">
    <property type="entry name" value="Glyco_tranf_GTA_type"/>
    <property type="match status" value="1"/>
</dbReference>
<accession>A0ABX8V3R7</accession>
<dbReference type="EMBL" id="CP080429">
    <property type="protein sequence ID" value="QYJ67488.1"/>
    <property type="molecule type" value="Genomic_DNA"/>
</dbReference>